<dbReference type="GO" id="GO:0005930">
    <property type="term" value="C:axoneme"/>
    <property type="evidence" value="ECO:0007669"/>
    <property type="project" value="UniProtKB-SubCell"/>
</dbReference>
<comment type="subcellular location">
    <subcellularLocation>
        <location evidence="1">Cytoplasm</location>
        <location evidence="1">Cytoskeleton</location>
        <location evidence="1">Cilium axoneme</location>
    </subcellularLocation>
</comment>
<organism evidence="6 7">
    <name type="scientific">Micromonas commoda (strain RCC299 / NOUM17 / CCMP2709)</name>
    <name type="common">Picoplanktonic green alga</name>
    <dbReference type="NCBI Taxonomy" id="296587"/>
    <lineage>
        <taxon>Eukaryota</taxon>
        <taxon>Viridiplantae</taxon>
        <taxon>Chlorophyta</taxon>
        <taxon>Mamiellophyceae</taxon>
        <taxon>Mamiellales</taxon>
        <taxon>Mamiellaceae</taxon>
        <taxon>Micromonas</taxon>
    </lineage>
</organism>
<dbReference type="InParanoid" id="C1ED25"/>
<feature type="compositionally biased region" description="Acidic residues" evidence="5">
    <location>
        <begin position="65"/>
        <end position="86"/>
    </location>
</feature>
<feature type="compositionally biased region" description="Acidic residues" evidence="5">
    <location>
        <begin position="39"/>
        <end position="58"/>
    </location>
</feature>
<protein>
    <submittedName>
        <fullName evidence="6">Uncharacterized protein</fullName>
    </submittedName>
</protein>
<keyword evidence="3" id="KW-0433">Leucine-rich repeat</keyword>
<feature type="region of interest" description="Disordered" evidence="5">
    <location>
        <begin position="1"/>
        <end position="110"/>
    </location>
</feature>
<evidence type="ECO:0000256" key="5">
    <source>
        <dbReference type="SAM" id="MobiDB-lite"/>
    </source>
</evidence>
<dbReference type="Proteomes" id="UP000002009">
    <property type="component" value="Chromosome 9"/>
</dbReference>
<proteinExistence type="predicted"/>
<keyword evidence="4" id="KW-0677">Repeat</keyword>
<reference evidence="6 7" key="1">
    <citation type="journal article" date="2009" name="Science">
        <title>Green evolution and dynamic adaptations revealed by genomes of the marine picoeukaryotes Micromonas.</title>
        <authorList>
            <person name="Worden A.Z."/>
            <person name="Lee J.H."/>
            <person name="Mock T."/>
            <person name="Rouze P."/>
            <person name="Simmons M.P."/>
            <person name="Aerts A.L."/>
            <person name="Allen A.E."/>
            <person name="Cuvelier M.L."/>
            <person name="Derelle E."/>
            <person name="Everett M.V."/>
            <person name="Foulon E."/>
            <person name="Grimwood J."/>
            <person name="Gundlach H."/>
            <person name="Henrissat B."/>
            <person name="Napoli C."/>
            <person name="McDonald S.M."/>
            <person name="Parker M.S."/>
            <person name="Rombauts S."/>
            <person name="Salamov A."/>
            <person name="Von Dassow P."/>
            <person name="Badger J.H."/>
            <person name="Coutinho P.M."/>
            <person name="Demir E."/>
            <person name="Dubchak I."/>
            <person name="Gentemann C."/>
            <person name="Eikrem W."/>
            <person name="Gready J.E."/>
            <person name="John U."/>
            <person name="Lanier W."/>
            <person name="Lindquist E.A."/>
            <person name="Lucas S."/>
            <person name="Mayer K.F."/>
            <person name="Moreau H."/>
            <person name="Not F."/>
            <person name="Otillar R."/>
            <person name="Panaud O."/>
            <person name="Pangilinan J."/>
            <person name="Paulsen I."/>
            <person name="Piegu B."/>
            <person name="Poliakov A."/>
            <person name="Robbens S."/>
            <person name="Schmutz J."/>
            <person name="Toulza E."/>
            <person name="Wyss T."/>
            <person name="Zelensky A."/>
            <person name="Zhou K."/>
            <person name="Armbrust E.V."/>
            <person name="Bhattacharya D."/>
            <person name="Goodenough U.W."/>
            <person name="Van de Peer Y."/>
            <person name="Grigoriev I.V."/>
        </authorList>
    </citation>
    <scope>NUCLEOTIDE SEQUENCE [LARGE SCALE GENOMIC DNA]</scope>
    <source>
        <strain evidence="7">RCC299 / NOUM17</strain>
    </source>
</reference>
<dbReference type="RefSeq" id="XP_002504748.1">
    <property type="nucleotide sequence ID" value="XM_002504702.1"/>
</dbReference>
<evidence type="ECO:0000313" key="6">
    <source>
        <dbReference type="EMBL" id="ACO66006.1"/>
    </source>
</evidence>
<feature type="compositionally biased region" description="Acidic residues" evidence="5">
    <location>
        <begin position="1"/>
        <end position="14"/>
    </location>
</feature>
<dbReference type="GO" id="GO:0005634">
    <property type="term" value="C:nucleus"/>
    <property type="evidence" value="ECO:0007669"/>
    <property type="project" value="TreeGrafter"/>
</dbReference>
<dbReference type="SUPFAM" id="SSF52047">
    <property type="entry name" value="RNI-like"/>
    <property type="match status" value="1"/>
</dbReference>
<keyword evidence="7" id="KW-1185">Reference proteome</keyword>
<dbReference type="InterPro" id="IPR032675">
    <property type="entry name" value="LRR_dom_sf"/>
</dbReference>
<keyword evidence="2" id="KW-0963">Cytoplasm</keyword>
<evidence type="ECO:0000256" key="1">
    <source>
        <dbReference type="ARBA" id="ARBA00004430"/>
    </source>
</evidence>
<dbReference type="AlphaFoldDB" id="C1ED25"/>
<gene>
    <name evidence="6" type="ORF">MICPUN_61629</name>
</gene>
<name>C1ED25_MICCC</name>
<dbReference type="KEGG" id="mis:MICPUN_61629"/>
<dbReference type="Pfam" id="PF13516">
    <property type="entry name" value="LRR_6"/>
    <property type="match status" value="1"/>
</dbReference>
<sequence length="650" mass="68284">MASEDPVIEADADGDDRVPPHDRPGSNESSVHVGVDAGANDEDVEDEDSVDGSDDESDAGSGSEDAGDDEGSVSDEAADDASDTDDANVAPASIPQTPDPPPKTPPVRGNTLDSRAIFARCRATDAAECTHATCSGGDFARLGPARDLAIFAAHLVVLDVGDNALGRDADVLPVHPLAILATSLPKLRRLAAPCNAFENLPSAASIAETAGGLRKLVELDLSYNSLDSSALAHLAGLPRLVTLNLAGNRVDRVFVECDTQSTDNRHSSTIESAGVPRSRAPAFPALERLDLSDQSPRMSALGDPAAACAGAFAPNLRVLNLADNDVGDLDPLRRLYESTRRLREVGASGNPVAARAIAAATRDAFDADDGYGLGFRVPDVTDVTGAMDVTSPRARGRGARSNRFAQWTRDAVEVHADSFVSVRRCELGGKRTLAVPLGGFNSFGKAIGRCAVMLTAPSEREEAYFFGPELATEVSFEVEEDDETFLFGGETAGSTRNAIDGRYSPYATSTSDSSASNASPDAVVDARPGSPTARLARALRVSDDDSHHRTGVFSNASEAYRSLKRALAKPGVDERDVRAALRGDASWAPTAARGTAATDAKKSDGPRKKAILELIDAEEERARAASRDVGMNMGSRLGRVDDVLARLARL</sequence>
<feature type="compositionally biased region" description="Low complexity" evidence="5">
    <location>
        <begin position="503"/>
        <end position="526"/>
    </location>
</feature>
<evidence type="ECO:0000256" key="4">
    <source>
        <dbReference type="ARBA" id="ARBA00022737"/>
    </source>
</evidence>
<evidence type="ECO:0000256" key="3">
    <source>
        <dbReference type="ARBA" id="ARBA00022614"/>
    </source>
</evidence>
<dbReference type="GeneID" id="8246289"/>
<accession>C1ED25</accession>
<dbReference type="EMBL" id="CP001329">
    <property type="protein sequence ID" value="ACO66006.1"/>
    <property type="molecule type" value="Genomic_DNA"/>
</dbReference>
<dbReference type="eggNOG" id="ENOG502RXET">
    <property type="taxonomic scope" value="Eukaryota"/>
</dbReference>
<dbReference type="PROSITE" id="PS51450">
    <property type="entry name" value="LRR"/>
    <property type="match status" value="1"/>
</dbReference>
<dbReference type="Gene3D" id="3.80.10.10">
    <property type="entry name" value="Ribonuclease Inhibitor"/>
    <property type="match status" value="2"/>
</dbReference>
<dbReference type="PANTHER" id="PTHR22710:SF2">
    <property type="entry name" value="X-RAY RADIATION RESISTANCE-ASSOCIATED PROTEIN 1"/>
    <property type="match status" value="1"/>
</dbReference>
<feature type="region of interest" description="Disordered" evidence="5">
    <location>
        <begin position="498"/>
        <end position="530"/>
    </location>
</feature>
<dbReference type="PANTHER" id="PTHR22710">
    <property type="entry name" value="X-RAY RADIATION RESISTANCE ASSOCIATED PROTEIN 1 XRRA1"/>
    <property type="match status" value="1"/>
</dbReference>
<dbReference type="InterPro" id="IPR001611">
    <property type="entry name" value="Leu-rich_rpt"/>
</dbReference>
<dbReference type="Pfam" id="PF13855">
    <property type="entry name" value="LRR_8"/>
    <property type="match status" value="1"/>
</dbReference>
<evidence type="ECO:0000313" key="7">
    <source>
        <dbReference type="Proteomes" id="UP000002009"/>
    </source>
</evidence>
<feature type="compositionally biased region" description="Basic and acidic residues" evidence="5">
    <location>
        <begin position="15"/>
        <end position="25"/>
    </location>
</feature>
<evidence type="ECO:0000256" key="2">
    <source>
        <dbReference type="ARBA" id="ARBA00022490"/>
    </source>
</evidence>